<reference evidence="2 3" key="1">
    <citation type="submission" date="2014-06" db="EMBL/GenBank/DDBJ databases">
        <authorList>
            <consortium name="DOE Joint Genome Institute"/>
            <person name="Kuo A."/>
            <person name="Kohler A."/>
            <person name="Nagy L.G."/>
            <person name="Floudas D."/>
            <person name="Copeland A."/>
            <person name="Barry K.W."/>
            <person name="Cichocki N."/>
            <person name="Veneault-Fourrey C."/>
            <person name="LaButti K."/>
            <person name="Lindquist E.A."/>
            <person name="Lipzen A."/>
            <person name="Lundell T."/>
            <person name="Morin E."/>
            <person name="Murat C."/>
            <person name="Sun H."/>
            <person name="Tunlid A."/>
            <person name="Henrissat B."/>
            <person name="Grigoriev I.V."/>
            <person name="Hibbett D.S."/>
            <person name="Martin F."/>
            <person name="Nordberg H.P."/>
            <person name="Cantor M.N."/>
            <person name="Hua S.X."/>
        </authorList>
    </citation>
    <scope>NUCLEOTIDE SEQUENCE [LARGE SCALE GENOMIC DNA]</scope>
    <source>
        <strain evidence="2 3">ATCC 200175</strain>
    </source>
</reference>
<protein>
    <submittedName>
        <fullName evidence="2">Uncharacterized protein</fullName>
    </submittedName>
</protein>
<accession>A0A0C9TAK9</accession>
<gene>
    <name evidence="2" type="ORF">PAXINDRAFT_22431</name>
</gene>
<evidence type="ECO:0000256" key="1">
    <source>
        <dbReference type="SAM" id="MobiDB-lite"/>
    </source>
</evidence>
<reference evidence="3" key="2">
    <citation type="submission" date="2015-01" db="EMBL/GenBank/DDBJ databases">
        <title>Evolutionary Origins and Diversification of the Mycorrhizal Mutualists.</title>
        <authorList>
            <consortium name="DOE Joint Genome Institute"/>
            <consortium name="Mycorrhizal Genomics Consortium"/>
            <person name="Kohler A."/>
            <person name="Kuo A."/>
            <person name="Nagy L.G."/>
            <person name="Floudas D."/>
            <person name="Copeland A."/>
            <person name="Barry K.W."/>
            <person name="Cichocki N."/>
            <person name="Veneault-Fourrey C."/>
            <person name="LaButti K."/>
            <person name="Lindquist E.A."/>
            <person name="Lipzen A."/>
            <person name="Lundell T."/>
            <person name="Morin E."/>
            <person name="Murat C."/>
            <person name="Riley R."/>
            <person name="Ohm R."/>
            <person name="Sun H."/>
            <person name="Tunlid A."/>
            <person name="Henrissat B."/>
            <person name="Grigoriev I.V."/>
            <person name="Hibbett D.S."/>
            <person name="Martin F."/>
        </authorList>
    </citation>
    <scope>NUCLEOTIDE SEQUENCE [LARGE SCALE GENOMIC DNA]</scope>
    <source>
        <strain evidence="3">ATCC 200175</strain>
    </source>
</reference>
<sequence length="70" mass="7613">MTQSATIKPRQCENDSGAADDTQEHAMSLPHAAATTTSYRQPDTQPLPSVPRVAETQPWDGVTHNPRSVQ</sequence>
<keyword evidence="3" id="KW-1185">Reference proteome</keyword>
<organism evidence="2 3">
    <name type="scientific">Paxillus involutus ATCC 200175</name>
    <dbReference type="NCBI Taxonomy" id="664439"/>
    <lineage>
        <taxon>Eukaryota</taxon>
        <taxon>Fungi</taxon>
        <taxon>Dikarya</taxon>
        <taxon>Basidiomycota</taxon>
        <taxon>Agaricomycotina</taxon>
        <taxon>Agaricomycetes</taxon>
        <taxon>Agaricomycetidae</taxon>
        <taxon>Boletales</taxon>
        <taxon>Paxilineae</taxon>
        <taxon>Paxillaceae</taxon>
        <taxon>Paxillus</taxon>
    </lineage>
</organism>
<dbReference type="EMBL" id="KN821975">
    <property type="protein sequence ID" value="KIJ04286.1"/>
    <property type="molecule type" value="Genomic_DNA"/>
</dbReference>
<name>A0A0C9TAK9_PAXIN</name>
<dbReference type="Proteomes" id="UP000053647">
    <property type="component" value="Unassembled WGS sequence"/>
</dbReference>
<evidence type="ECO:0000313" key="3">
    <source>
        <dbReference type="Proteomes" id="UP000053647"/>
    </source>
</evidence>
<feature type="region of interest" description="Disordered" evidence="1">
    <location>
        <begin position="1"/>
        <end position="70"/>
    </location>
</feature>
<proteinExistence type="predicted"/>
<dbReference type="AlphaFoldDB" id="A0A0C9TAK9"/>
<feature type="compositionally biased region" description="Polar residues" evidence="1">
    <location>
        <begin position="34"/>
        <end position="47"/>
    </location>
</feature>
<evidence type="ECO:0000313" key="2">
    <source>
        <dbReference type="EMBL" id="KIJ04286.1"/>
    </source>
</evidence>
<dbReference type="HOGENOM" id="CLU_2758503_0_0_1"/>